<dbReference type="Proteomes" id="UP000030008">
    <property type="component" value="Unassembled WGS sequence"/>
</dbReference>
<evidence type="ECO:0000313" key="1">
    <source>
        <dbReference type="EMBL" id="KGJ53291.1"/>
    </source>
</evidence>
<dbReference type="EMBL" id="CP048838">
    <property type="protein sequence ID" value="QJA02411.1"/>
    <property type="molecule type" value="Genomic_DNA"/>
</dbReference>
<evidence type="ECO:0000313" key="5">
    <source>
        <dbReference type="Proteomes" id="UP000030008"/>
    </source>
</evidence>
<reference evidence="2" key="4">
    <citation type="journal article" date="2022" name="Clin. Infect. Dis.">
        <title>Association between Clostridium innocuum and antibiotic-associated diarrhea in adults and children: A cross-sectional study and comparative genomics analysis.</title>
        <authorList>
            <person name="Cherny K.E."/>
            <person name="Muscat E.B."/>
            <person name="Balaji A."/>
            <person name="Mukherjee J."/>
            <person name="Ozer E.A."/>
            <person name="Angarone M.P."/>
            <person name="Hauser A.R."/>
            <person name="Sichel J.S."/>
            <person name="Amponsah E."/>
            <person name="Kociolek L.K."/>
        </authorList>
    </citation>
    <scope>NUCLEOTIDE SEQUENCE</scope>
    <source>
        <strain evidence="2">NU1-AC-029v</strain>
    </source>
</reference>
<dbReference type="Proteomes" id="UP001203972">
    <property type="component" value="Unassembled WGS sequence"/>
</dbReference>
<dbReference type="InterPro" id="IPR025233">
    <property type="entry name" value="DUF4176"/>
</dbReference>
<dbReference type="Pfam" id="PF13780">
    <property type="entry name" value="DUF4176"/>
    <property type="match status" value="1"/>
</dbReference>
<dbReference type="Proteomes" id="UP000503330">
    <property type="component" value="Chromosome"/>
</dbReference>
<gene>
    <name evidence="1" type="ORF">CIAN88_10180</name>
    <name evidence="4" type="ORF">G4D54_08260</name>
    <name evidence="3" type="ORF">GT664_16950</name>
    <name evidence="2" type="ORF">MKC95_00900</name>
</gene>
<dbReference type="RefSeq" id="WP_002608485.1">
    <property type="nucleotide sequence ID" value="NZ_AP025565.1"/>
</dbReference>
<evidence type="ECO:0000313" key="3">
    <source>
        <dbReference type="EMBL" id="MZH57389.1"/>
    </source>
</evidence>
<proteinExistence type="predicted"/>
<dbReference type="Proteomes" id="UP000604383">
    <property type="component" value="Unassembled WGS sequence"/>
</dbReference>
<reference evidence="1 5" key="1">
    <citation type="submission" date="2014-08" db="EMBL/GenBank/DDBJ databases">
        <title>Clostridium innocuum, an unnegligible vancomycin-resistant pathogen causing extra-intestinal infections.</title>
        <authorList>
            <person name="Feng Y."/>
            <person name="Chiu C.-H."/>
        </authorList>
    </citation>
    <scope>NUCLEOTIDE SEQUENCE [LARGE SCALE GENOMIC DNA]</scope>
    <source>
        <strain evidence="1 5">AN88</strain>
    </source>
</reference>
<dbReference type="GeneID" id="61925523"/>
<evidence type="ECO:0000313" key="2">
    <source>
        <dbReference type="EMBL" id="MCR0231325.1"/>
    </source>
</evidence>
<evidence type="ECO:0000313" key="6">
    <source>
        <dbReference type="Proteomes" id="UP000503330"/>
    </source>
</evidence>
<organism evidence="1 5">
    <name type="scientific">Clostridium innocuum</name>
    <dbReference type="NCBI Taxonomy" id="1522"/>
    <lineage>
        <taxon>Bacteria</taxon>
        <taxon>Bacillati</taxon>
        <taxon>Bacillota</taxon>
        <taxon>Clostridia</taxon>
        <taxon>Eubacteriales</taxon>
        <taxon>Clostridiaceae</taxon>
        <taxon>Clostridium</taxon>
    </lineage>
</organism>
<name>A0A099I6V4_CLOIN</name>
<dbReference type="AlphaFoldDB" id="A0A099I6V4"/>
<dbReference type="EMBL" id="JAKTMA010000001">
    <property type="protein sequence ID" value="MCR0231325.1"/>
    <property type="molecule type" value="Genomic_DNA"/>
</dbReference>
<reference evidence="3" key="2">
    <citation type="journal article" date="2019" name="Nat. Med.">
        <title>A library of human gut bacterial isolates paired with longitudinal multiomics data enables mechanistic microbiome research.</title>
        <authorList>
            <person name="Poyet M."/>
            <person name="Groussin M."/>
            <person name="Gibbons S.M."/>
            <person name="Avila-Pacheco J."/>
            <person name="Jiang X."/>
            <person name="Kearney S.M."/>
            <person name="Perrotta A.R."/>
            <person name="Berdy B."/>
            <person name="Zhao S."/>
            <person name="Lieberman T.D."/>
            <person name="Swanson P.K."/>
            <person name="Smith M."/>
            <person name="Roesemann S."/>
            <person name="Alexander J.E."/>
            <person name="Rich S.A."/>
            <person name="Livny J."/>
            <person name="Vlamakis H."/>
            <person name="Clish C."/>
            <person name="Bullock K."/>
            <person name="Deik A."/>
            <person name="Scott J."/>
            <person name="Pierce K.A."/>
            <person name="Xavier R.J."/>
            <person name="Alm E.J."/>
        </authorList>
    </citation>
    <scope>NUCLEOTIDE SEQUENCE</scope>
    <source>
        <strain evidence="3">BIOML-A12</strain>
    </source>
</reference>
<reference evidence="4 6" key="3">
    <citation type="submission" date="2020-02" db="EMBL/GenBank/DDBJ databases">
        <authorList>
            <person name="Kociolek L.K."/>
            <person name="Ozer E.A."/>
        </authorList>
    </citation>
    <scope>NUCLEOTIDE SEQUENCE [LARGE SCALE GENOMIC DNA]</scope>
    <source>
        <strain evidence="4 6">ATCC 14501</strain>
    </source>
</reference>
<evidence type="ECO:0000313" key="4">
    <source>
        <dbReference type="EMBL" id="QJA02411.1"/>
    </source>
</evidence>
<accession>A0A099I6V4</accession>
<dbReference type="EMBL" id="WWTN01000034">
    <property type="protein sequence ID" value="MZH57389.1"/>
    <property type="molecule type" value="Genomic_DNA"/>
</dbReference>
<dbReference type="EMBL" id="JQIF01000042">
    <property type="protein sequence ID" value="KGJ53291.1"/>
    <property type="molecule type" value="Genomic_DNA"/>
</dbReference>
<sequence length="97" mass="11342">MKKEALRNILPLGSVITLKKGRKKLMIIGRIQEERSSGILYDYAAVLYPEGILDASELYMFQGEDIDRIYHVGLQEEEEFAFRSYMEQKLKELKLLE</sequence>
<protein>
    <submittedName>
        <fullName evidence="2">DUF4176 domain-containing protein</fullName>
    </submittedName>
</protein>